<gene>
    <name evidence="2" type="ORF">LTR77_000522</name>
</gene>
<dbReference type="Gene3D" id="3.90.1200.10">
    <property type="match status" value="1"/>
</dbReference>
<feature type="domain" description="Aminoglycoside phosphotransferase" evidence="1">
    <location>
        <begin position="73"/>
        <end position="265"/>
    </location>
</feature>
<dbReference type="InterPro" id="IPR051678">
    <property type="entry name" value="AGP_Transferase"/>
</dbReference>
<evidence type="ECO:0000313" key="2">
    <source>
        <dbReference type="EMBL" id="KAK5175383.1"/>
    </source>
</evidence>
<proteinExistence type="predicted"/>
<reference evidence="2 3" key="1">
    <citation type="submission" date="2023-08" db="EMBL/GenBank/DDBJ databases">
        <title>Black Yeasts Isolated from many extreme environments.</title>
        <authorList>
            <person name="Coleine C."/>
            <person name="Stajich J.E."/>
            <person name="Selbmann L."/>
        </authorList>
    </citation>
    <scope>NUCLEOTIDE SEQUENCE [LARGE SCALE GENOMIC DNA]</scope>
    <source>
        <strain evidence="2 3">CCFEE 5935</strain>
    </source>
</reference>
<dbReference type="Pfam" id="PF01636">
    <property type="entry name" value="APH"/>
    <property type="match status" value="1"/>
</dbReference>
<accession>A0AAV9PQ45</accession>
<dbReference type="InterPro" id="IPR002575">
    <property type="entry name" value="Aminoglycoside_PTrfase"/>
</dbReference>
<dbReference type="RefSeq" id="XP_064664021.1">
    <property type="nucleotide sequence ID" value="XM_064797787.1"/>
</dbReference>
<keyword evidence="3" id="KW-1185">Reference proteome</keyword>
<comment type="caution">
    <text evidence="2">The sequence shown here is derived from an EMBL/GenBank/DDBJ whole genome shotgun (WGS) entry which is preliminary data.</text>
</comment>
<organism evidence="2 3">
    <name type="scientific">Saxophila tyrrhenica</name>
    <dbReference type="NCBI Taxonomy" id="1690608"/>
    <lineage>
        <taxon>Eukaryota</taxon>
        <taxon>Fungi</taxon>
        <taxon>Dikarya</taxon>
        <taxon>Ascomycota</taxon>
        <taxon>Pezizomycotina</taxon>
        <taxon>Dothideomycetes</taxon>
        <taxon>Dothideomycetidae</taxon>
        <taxon>Mycosphaerellales</taxon>
        <taxon>Extremaceae</taxon>
        <taxon>Saxophila</taxon>
    </lineage>
</organism>
<evidence type="ECO:0000259" key="1">
    <source>
        <dbReference type="Pfam" id="PF01636"/>
    </source>
</evidence>
<dbReference type="Proteomes" id="UP001337655">
    <property type="component" value="Unassembled WGS sequence"/>
</dbReference>
<dbReference type="EMBL" id="JAVRRT010000001">
    <property type="protein sequence ID" value="KAK5175383.1"/>
    <property type="molecule type" value="Genomic_DNA"/>
</dbReference>
<sequence length="355" mass="39741">MPHEYDLTTEDGILTWLHKSEYDEGSEVTTVERLPEGFGGFVYRAHLQDAARASVIVKHAEGYAARAQHWKLDQSRMHFEYEAMDYLSGPEMQSDRSIRTPEVLFYDRKNYVLVMEDAGDRPSVKRWLQPGVGVEAASKVGRRLGRYLARVHDMTANALDVKSRFNGNMTAKYLSGTLYFGGLPAAAEKFGHEDEFLQEAACVGQQEVNEANDVLTLGDFWTGNVLVDAKVDEAVKMYIIDLELSKPGTAEFDIGQMAAEMYCLEVFRDQQIGNRLLQSFLQSYKEARQGSFEAAKVAVRIGVHLVVIMPGAWSKEGGSEQIEQLVGYGVDLIRMGHLKDISRLRESIVGPLMAS</sequence>
<dbReference type="InterPro" id="IPR011009">
    <property type="entry name" value="Kinase-like_dom_sf"/>
</dbReference>
<dbReference type="AlphaFoldDB" id="A0AAV9PQ45"/>
<dbReference type="Gene3D" id="3.30.200.20">
    <property type="entry name" value="Phosphorylase Kinase, domain 1"/>
    <property type="match status" value="1"/>
</dbReference>
<dbReference type="PANTHER" id="PTHR21310">
    <property type="entry name" value="AMINOGLYCOSIDE PHOSPHOTRANSFERASE-RELATED-RELATED"/>
    <property type="match status" value="1"/>
</dbReference>
<protein>
    <recommendedName>
        <fullName evidence="1">Aminoglycoside phosphotransferase domain-containing protein</fullName>
    </recommendedName>
</protein>
<dbReference type="GeneID" id="89921872"/>
<name>A0AAV9PQ45_9PEZI</name>
<dbReference type="SUPFAM" id="SSF56112">
    <property type="entry name" value="Protein kinase-like (PK-like)"/>
    <property type="match status" value="1"/>
</dbReference>
<evidence type="ECO:0000313" key="3">
    <source>
        <dbReference type="Proteomes" id="UP001337655"/>
    </source>
</evidence>